<dbReference type="PANTHER" id="PTHR32089">
    <property type="entry name" value="METHYL-ACCEPTING CHEMOTAXIS PROTEIN MCPB"/>
    <property type="match status" value="1"/>
</dbReference>
<evidence type="ECO:0000313" key="6">
    <source>
        <dbReference type="Proteomes" id="UP001597183"/>
    </source>
</evidence>
<dbReference type="Proteomes" id="UP001597183">
    <property type="component" value="Unassembled WGS sequence"/>
</dbReference>
<evidence type="ECO:0000256" key="3">
    <source>
        <dbReference type="SAM" id="Phobius"/>
    </source>
</evidence>
<dbReference type="SMART" id="SM00283">
    <property type="entry name" value="MA"/>
    <property type="match status" value="1"/>
</dbReference>
<name>A0ABW4A4L0_9ACTN</name>
<comment type="caution">
    <text evidence="5">The sequence shown here is derived from an EMBL/GenBank/DDBJ whole genome shotgun (WGS) entry which is preliminary data.</text>
</comment>
<keyword evidence="6" id="KW-1185">Reference proteome</keyword>
<reference evidence="6" key="1">
    <citation type="journal article" date="2019" name="Int. J. Syst. Evol. Microbiol.">
        <title>The Global Catalogue of Microorganisms (GCM) 10K type strain sequencing project: providing services to taxonomists for standard genome sequencing and annotation.</title>
        <authorList>
            <consortium name="The Broad Institute Genomics Platform"/>
            <consortium name="The Broad Institute Genome Sequencing Center for Infectious Disease"/>
            <person name="Wu L."/>
            <person name="Ma J."/>
        </authorList>
    </citation>
    <scope>NUCLEOTIDE SEQUENCE [LARGE SCALE GENOMIC DNA]</scope>
    <source>
        <strain evidence="6">CCM 7526</strain>
    </source>
</reference>
<evidence type="ECO:0000256" key="2">
    <source>
        <dbReference type="PROSITE-ProRule" id="PRU00284"/>
    </source>
</evidence>
<dbReference type="SUPFAM" id="SSF58104">
    <property type="entry name" value="Methyl-accepting chemotaxis protein (MCP) signaling domain"/>
    <property type="match status" value="1"/>
</dbReference>
<dbReference type="Gene3D" id="1.10.287.950">
    <property type="entry name" value="Methyl-accepting chemotaxis protein"/>
    <property type="match status" value="1"/>
</dbReference>
<keyword evidence="3" id="KW-1133">Transmembrane helix</keyword>
<dbReference type="InterPro" id="IPR004089">
    <property type="entry name" value="MCPsignal_dom"/>
</dbReference>
<protein>
    <submittedName>
        <fullName evidence="5">Methyl-accepting chemotaxis protein</fullName>
    </submittedName>
</protein>
<organism evidence="5 6">
    <name type="scientific">Actinoplanes sichuanensis</name>
    <dbReference type="NCBI Taxonomy" id="512349"/>
    <lineage>
        <taxon>Bacteria</taxon>
        <taxon>Bacillati</taxon>
        <taxon>Actinomycetota</taxon>
        <taxon>Actinomycetes</taxon>
        <taxon>Micromonosporales</taxon>
        <taxon>Micromonosporaceae</taxon>
        <taxon>Actinoplanes</taxon>
    </lineage>
</organism>
<dbReference type="PANTHER" id="PTHR32089:SF112">
    <property type="entry name" value="LYSOZYME-LIKE PROTEIN-RELATED"/>
    <property type="match status" value="1"/>
</dbReference>
<feature type="transmembrane region" description="Helical" evidence="3">
    <location>
        <begin position="56"/>
        <end position="83"/>
    </location>
</feature>
<dbReference type="EMBL" id="JBHTMK010000012">
    <property type="protein sequence ID" value="MFD1365671.1"/>
    <property type="molecule type" value="Genomic_DNA"/>
</dbReference>
<dbReference type="Pfam" id="PF00015">
    <property type="entry name" value="MCPsignal"/>
    <property type="match status" value="1"/>
</dbReference>
<evidence type="ECO:0000256" key="1">
    <source>
        <dbReference type="ARBA" id="ARBA00023224"/>
    </source>
</evidence>
<gene>
    <name evidence="5" type="ORF">ACFQ5G_09995</name>
</gene>
<evidence type="ECO:0000259" key="4">
    <source>
        <dbReference type="PROSITE" id="PS50111"/>
    </source>
</evidence>
<evidence type="ECO:0000313" key="5">
    <source>
        <dbReference type="EMBL" id="MFD1365671.1"/>
    </source>
</evidence>
<keyword evidence="3" id="KW-0812">Transmembrane</keyword>
<accession>A0ABW4A4L0</accession>
<dbReference type="PROSITE" id="PS50111">
    <property type="entry name" value="CHEMOTAXIS_TRANSDUC_2"/>
    <property type="match status" value="1"/>
</dbReference>
<feature type="transmembrane region" description="Helical" evidence="3">
    <location>
        <begin position="28"/>
        <end position="44"/>
    </location>
</feature>
<proteinExistence type="predicted"/>
<keyword evidence="3" id="KW-0472">Membrane</keyword>
<keyword evidence="1 2" id="KW-0807">Transducer</keyword>
<feature type="transmembrane region" description="Helical" evidence="3">
    <location>
        <begin position="103"/>
        <end position="125"/>
    </location>
</feature>
<sequence length="387" mass="41626">MMWGSYFASGLCLLIARLSDAPRVQRMLVSVGLLLGCSVTLHTFDGRTDLHMQFLVVVIMIAWYQAWPPLLMAIGFVGVHHFATSMLDPRSVFSDPAAAADPLPWALLHAAYIGIEVLVLVGFWAGMERTAVRELTAVRRSHELADAERLAQGRPTEAQADAEREARHAAEVGAMSQQLTETVEALSAASGNVVENTRRAQQVMNEFMQASVAIEYSVQQSQETWGTAQHHAANTAETIASLTGTSADIADLAREIDEVARQTRLLALNATIEAERAGDAGRGFGVVAEEVKQLAAKVSSSTQRITLVVDQITRNANDAGAALQEIDSVLVQAREAQETVMTAVKLQGVAAKDAHEVISGLNADARRMSSQGAPVPAAAPEIRIDLW</sequence>
<dbReference type="RefSeq" id="WP_317792796.1">
    <property type="nucleotide sequence ID" value="NZ_AP028461.1"/>
</dbReference>
<feature type="domain" description="Methyl-accepting transducer" evidence="4">
    <location>
        <begin position="140"/>
        <end position="383"/>
    </location>
</feature>